<evidence type="ECO:0000313" key="3">
    <source>
        <dbReference type="Proteomes" id="UP001153365"/>
    </source>
</evidence>
<organism evidence="2 3">
    <name type="scientific">Phakopsora pachyrhizi</name>
    <name type="common">Asian soybean rust disease fungus</name>
    <dbReference type="NCBI Taxonomy" id="170000"/>
    <lineage>
        <taxon>Eukaryota</taxon>
        <taxon>Fungi</taxon>
        <taxon>Dikarya</taxon>
        <taxon>Basidiomycota</taxon>
        <taxon>Pucciniomycotina</taxon>
        <taxon>Pucciniomycetes</taxon>
        <taxon>Pucciniales</taxon>
        <taxon>Phakopsoraceae</taxon>
        <taxon>Phakopsora</taxon>
    </lineage>
</organism>
<keyword evidence="3" id="KW-1185">Reference proteome</keyword>
<comment type="caution">
    <text evidence="2">The sequence shown here is derived from an EMBL/GenBank/DDBJ whole genome shotgun (WGS) entry which is preliminary data.</text>
</comment>
<feature type="region of interest" description="Disordered" evidence="1">
    <location>
        <begin position="71"/>
        <end position="106"/>
    </location>
</feature>
<name>A0AAV0B4W7_PHAPC</name>
<dbReference type="EMBL" id="CALTRL010003165">
    <property type="protein sequence ID" value="CAH7678301.1"/>
    <property type="molecule type" value="Genomic_DNA"/>
</dbReference>
<proteinExistence type="predicted"/>
<sequence length="141" mass="15729">MYESDTPMAASDLILQTFHGEGIIFAIIVKACNPHKEQVVKVKNLLNRAESKVWIDEALIEHRRSMISSVKNVAESTGQSSRCPKTNQRSKQPSTPNSSFGNESSPANRDYLLILPSDLSRKLKHNCRLAVVIKVSEPKKV</sequence>
<dbReference type="Proteomes" id="UP001153365">
    <property type="component" value="Unassembled WGS sequence"/>
</dbReference>
<accession>A0AAV0B4W7</accession>
<gene>
    <name evidence="2" type="ORF">PPACK8108_LOCUS12912</name>
</gene>
<evidence type="ECO:0000256" key="1">
    <source>
        <dbReference type="SAM" id="MobiDB-lite"/>
    </source>
</evidence>
<protein>
    <submittedName>
        <fullName evidence="2">Uncharacterized protein</fullName>
    </submittedName>
</protein>
<dbReference type="AlphaFoldDB" id="A0AAV0B4W7"/>
<evidence type="ECO:0000313" key="2">
    <source>
        <dbReference type="EMBL" id="CAH7678301.1"/>
    </source>
</evidence>
<reference evidence="2" key="1">
    <citation type="submission" date="2022-06" db="EMBL/GenBank/DDBJ databases">
        <authorList>
            <consortium name="SYNGENTA / RWTH Aachen University"/>
        </authorList>
    </citation>
    <scope>NUCLEOTIDE SEQUENCE</scope>
</reference>